<protein>
    <recommendedName>
        <fullName evidence="4 8">Methionyl-tRNA formyltransferase</fullName>
        <ecNumber evidence="3 8">2.1.2.9</ecNumber>
    </recommendedName>
</protein>
<dbReference type="InterPro" id="IPR002376">
    <property type="entry name" value="Formyl_transf_N"/>
</dbReference>
<feature type="binding site" evidence="8">
    <location>
        <begin position="113"/>
        <end position="116"/>
    </location>
    <ligand>
        <name>(6S)-5,6,7,8-tetrahydrofolate</name>
        <dbReference type="ChEBI" id="CHEBI:57453"/>
    </ligand>
</feature>
<dbReference type="AlphaFoldDB" id="A0A451DGE6"/>
<evidence type="ECO:0000256" key="2">
    <source>
        <dbReference type="ARBA" id="ARBA00010699"/>
    </source>
</evidence>
<comment type="function">
    <text evidence="1 8">Attaches a formyl group to the free amino group of methionyl-tRNA(fMet). The formyl group appears to play a dual role in the initiator identity of N-formylmethionyl-tRNA by promoting its recognition by IF2 and preventing the misappropriation of this tRNA by the elongation apparatus.</text>
</comment>
<dbReference type="InterPro" id="IPR041711">
    <property type="entry name" value="Met-tRNA-FMT_N"/>
</dbReference>
<evidence type="ECO:0000259" key="10">
    <source>
        <dbReference type="Pfam" id="PF02911"/>
    </source>
</evidence>
<dbReference type="Pfam" id="PF00551">
    <property type="entry name" value="Formyl_trans_N"/>
    <property type="match status" value="1"/>
</dbReference>
<organism evidence="11 12">
    <name type="scientific">Candidatus Erwinia haradaeae</name>
    <dbReference type="NCBI Taxonomy" id="1922217"/>
    <lineage>
        <taxon>Bacteria</taxon>
        <taxon>Pseudomonadati</taxon>
        <taxon>Pseudomonadota</taxon>
        <taxon>Gammaproteobacteria</taxon>
        <taxon>Enterobacterales</taxon>
        <taxon>Erwiniaceae</taxon>
        <taxon>Erwinia</taxon>
    </lineage>
</organism>
<dbReference type="InterPro" id="IPR005794">
    <property type="entry name" value="Fmt"/>
</dbReference>
<accession>A0A451DGE6</accession>
<evidence type="ECO:0000256" key="6">
    <source>
        <dbReference type="ARBA" id="ARBA00022917"/>
    </source>
</evidence>
<evidence type="ECO:0000313" key="11">
    <source>
        <dbReference type="EMBL" id="VFP85697.1"/>
    </source>
</evidence>
<dbReference type="Proteomes" id="UP000294343">
    <property type="component" value="Chromosome"/>
</dbReference>
<dbReference type="Pfam" id="PF02911">
    <property type="entry name" value="Formyl_trans_C"/>
    <property type="match status" value="1"/>
</dbReference>
<dbReference type="GO" id="GO:0004479">
    <property type="term" value="F:methionyl-tRNA formyltransferase activity"/>
    <property type="evidence" value="ECO:0007669"/>
    <property type="project" value="UniProtKB-UniRule"/>
</dbReference>
<dbReference type="SUPFAM" id="SSF50486">
    <property type="entry name" value="FMT C-terminal domain-like"/>
    <property type="match status" value="1"/>
</dbReference>
<dbReference type="CDD" id="cd08704">
    <property type="entry name" value="Met_tRNA_FMT_C"/>
    <property type="match status" value="1"/>
</dbReference>
<dbReference type="Gene3D" id="3.40.50.170">
    <property type="entry name" value="Formyl transferase, N-terminal domain"/>
    <property type="match status" value="1"/>
</dbReference>
<dbReference type="Gene3D" id="3.10.25.10">
    <property type="entry name" value="Formyl transferase, C-terminal domain"/>
    <property type="match status" value="1"/>
</dbReference>
<dbReference type="InterPro" id="IPR037022">
    <property type="entry name" value="Formyl_trans_C_sf"/>
</dbReference>
<evidence type="ECO:0000313" key="12">
    <source>
        <dbReference type="Proteomes" id="UP000294343"/>
    </source>
</evidence>
<evidence type="ECO:0000259" key="9">
    <source>
        <dbReference type="Pfam" id="PF00551"/>
    </source>
</evidence>
<comment type="catalytic activity">
    <reaction evidence="7 8">
        <text>L-methionyl-tRNA(fMet) + (6R)-10-formyltetrahydrofolate = N-formyl-L-methionyl-tRNA(fMet) + (6S)-5,6,7,8-tetrahydrofolate + H(+)</text>
        <dbReference type="Rhea" id="RHEA:24380"/>
        <dbReference type="Rhea" id="RHEA-COMP:9952"/>
        <dbReference type="Rhea" id="RHEA-COMP:9953"/>
        <dbReference type="ChEBI" id="CHEBI:15378"/>
        <dbReference type="ChEBI" id="CHEBI:57453"/>
        <dbReference type="ChEBI" id="CHEBI:78530"/>
        <dbReference type="ChEBI" id="CHEBI:78844"/>
        <dbReference type="ChEBI" id="CHEBI:195366"/>
        <dbReference type="EC" id="2.1.2.9"/>
    </reaction>
</comment>
<dbReference type="GO" id="GO:0005829">
    <property type="term" value="C:cytosol"/>
    <property type="evidence" value="ECO:0007669"/>
    <property type="project" value="TreeGrafter"/>
</dbReference>
<dbReference type="RefSeq" id="WP_157988927.1">
    <property type="nucleotide sequence ID" value="NZ_LR217730.1"/>
</dbReference>
<evidence type="ECO:0000256" key="7">
    <source>
        <dbReference type="ARBA" id="ARBA00048558"/>
    </source>
</evidence>
<keyword evidence="5 8" id="KW-0808">Transferase</keyword>
<dbReference type="OrthoDB" id="9802815at2"/>
<dbReference type="PANTHER" id="PTHR11138:SF5">
    <property type="entry name" value="METHIONYL-TRNA FORMYLTRANSFERASE, MITOCHONDRIAL"/>
    <property type="match status" value="1"/>
</dbReference>
<name>A0A451DGE6_9GAMM</name>
<dbReference type="EC" id="2.1.2.9" evidence="3 8"/>
<dbReference type="InterPro" id="IPR011034">
    <property type="entry name" value="Formyl_transferase-like_C_sf"/>
</dbReference>
<evidence type="ECO:0000256" key="4">
    <source>
        <dbReference type="ARBA" id="ARBA00016014"/>
    </source>
</evidence>
<evidence type="ECO:0000256" key="3">
    <source>
        <dbReference type="ARBA" id="ARBA00012261"/>
    </source>
</evidence>
<evidence type="ECO:0000256" key="5">
    <source>
        <dbReference type="ARBA" id="ARBA00022679"/>
    </source>
</evidence>
<gene>
    <name evidence="8 11" type="primary">fmt</name>
    <name evidence="11" type="ORF">ERCIPSPA2889_093</name>
</gene>
<reference evidence="11 12" key="1">
    <citation type="submission" date="2019-02" db="EMBL/GenBank/DDBJ databases">
        <authorList>
            <person name="Manzano-Marin A."/>
            <person name="Manzano-Marin A."/>
        </authorList>
    </citation>
    <scope>NUCLEOTIDE SEQUENCE [LARGE SCALE GENOMIC DNA]</scope>
    <source>
        <strain evidence="11 12">ErCipseudotsugae</strain>
    </source>
</reference>
<keyword evidence="6 8" id="KW-0648">Protein biosynthesis</keyword>
<sequence>MSHSLKIIFAGTSEFAKYHLNALLLSHYKVVSVITQPDRPAGRGQKNSASPVKKLAEESRIPILQPESLNSQAEQDIISEFNADIIIVVAYGLMFPQEILKIPRLGCINVHASLLPRWRGAAPIQRALCAGDSETGVSIIKMDSRLDTGDILHRESCPIHFSDTTATLYNKLANLGSVSLLTTLTKLENNTYNLQTQGKTQDSYAYKLTKTEARLNWSLSAVQLERYIRAFNPWPVSYFMIDDQCIKVWKASVLPSVNDRRPGEIIKAEKEGIQIFTADGILNIQELQLAGKNKITAQALLNSNPSWCTIGKLLS</sequence>
<feature type="domain" description="Formyl transferase N-terminal" evidence="9">
    <location>
        <begin position="6"/>
        <end position="181"/>
    </location>
</feature>
<dbReference type="EMBL" id="LR217730">
    <property type="protein sequence ID" value="VFP85697.1"/>
    <property type="molecule type" value="Genomic_DNA"/>
</dbReference>
<feature type="domain" description="Formyl transferase C-terminal" evidence="10">
    <location>
        <begin position="207"/>
        <end position="304"/>
    </location>
</feature>
<comment type="similarity">
    <text evidence="2 8">Belongs to the Fmt family.</text>
</comment>
<evidence type="ECO:0000256" key="8">
    <source>
        <dbReference type="HAMAP-Rule" id="MF_00182"/>
    </source>
</evidence>
<dbReference type="CDD" id="cd08646">
    <property type="entry name" value="FMT_core_Met-tRNA-FMT_N"/>
    <property type="match status" value="1"/>
</dbReference>
<proteinExistence type="inferred from homology"/>
<dbReference type="InterPro" id="IPR005793">
    <property type="entry name" value="Formyl_trans_C"/>
</dbReference>
<dbReference type="InterPro" id="IPR044135">
    <property type="entry name" value="Met-tRNA-FMT_C"/>
</dbReference>
<dbReference type="SUPFAM" id="SSF53328">
    <property type="entry name" value="Formyltransferase"/>
    <property type="match status" value="1"/>
</dbReference>
<dbReference type="HAMAP" id="MF_00182">
    <property type="entry name" value="Formyl_trans"/>
    <property type="match status" value="1"/>
</dbReference>
<dbReference type="NCBIfam" id="TIGR00460">
    <property type="entry name" value="fmt"/>
    <property type="match status" value="1"/>
</dbReference>
<evidence type="ECO:0000256" key="1">
    <source>
        <dbReference type="ARBA" id="ARBA00002606"/>
    </source>
</evidence>
<dbReference type="PANTHER" id="PTHR11138">
    <property type="entry name" value="METHIONYL-TRNA FORMYLTRANSFERASE"/>
    <property type="match status" value="1"/>
</dbReference>
<dbReference type="InterPro" id="IPR036477">
    <property type="entry name" value="Formyl_transf_N_sf"/>
</dbReference>